<keyword evidence="1" id="KW-0723">Serine/threonine-protein kinase</keyword>
<organism evidence="9 10">
    <name type="scientific">Bursaphelenchus okinawaensis</name>
    <dbReference type="NCBI Taxonomy" id="465554"/>
    <lineage>
        <taxon>Eukaryota</taxon>
        <taxon>Metazoa</taxon>
        <taxon>Ecdysozoa</taxon>
        <taxon>Nematoda</taxon>
        <taxon>Chromadorea</taxon>
        <taxon>Rhabditida</taxon>
        <taxon>Tylenchina</taxon>
        <taxon>Tylenchomorpha</taxon>
        <taxon>Aphelenchoidea</taxon>
        <taxon>Aphelenchoididae</taxon>
        <taxon>Bursaphelenchus</taxon>
    </lineage>
</organism>
<evidence type="ECO:0000313" key="9">
    <source>
        <dbReference type="EMBL" id="CAD5227644.1"/>
    </source>
</evidence>
<dbReference type="PROSITE" id="PS50011">
    <property type="entry name" value="PROTEIN_KINASE_DOM"/>
    <property type="match status" value="1"/>
</dbReference>
<feature type="domain" description="Protein kinase" evidence="8">
    <location>
        <begin position="23"/>
        <end position="289"/>
    </location>
</feature>
<feature type="region of interest" description="Disordered" evidence="7">
    <location>
        <begin position="305"/>
        <end position="371"/>
    </location>
</feature>
<dbReference type="Proteomes" id="UP000614601">
    <property type="component" value="Unassembled WGS sequence"/>
</dbReference>
<evidence type="ECO:0000256" key="4">
    <source>
        <dbReference type="ARBA" id="ARBA00022777"/>
    </source>
</evidence>
<keyword evidence="4" id="KW-0418">Kinase</keyword>
<feature type="compositionally biased region" description="Basic and acidic residues" evidence="7">
    <location>
        <begin position="327"/>
        <end position="349"/>
    </location>
</feature>
<reference evidence="9" key="1">
    <citation type="submission" date="2020-09" db="EMBL/GenBank/DDBJ databases">
        <authorList>
            <person name="Kikuchi T."/>
        </authorList>
    </citation>
    <scope>NUCLEOTIDE SEQUENCE</scope>
    <source>
        <strain evidence="9">SH1</strain>
    </source>
</reference>
<evidence type="ECO:0000256" key="1">
    <source>
        <dbReference type="ARBA" id="ARBA00022527"/>
    </source>
</evidence>
<keyword evidence="10" id="KW-1185">Reference proteome</keyword>
<dbReference type="Pfam" id="PF00069">
    <property type="entry name" value="Pkinase"/>
    <property type="match status" value="1"/>
</dbReference>
<dbReference type="Gene3D" id="1.10.510.10">
    <property type="entry name" value="Transferase(Phosphotransferase) domain 1"/>
    <property type="match status" value="1"/>
</dbReference>
<dbReference type="OrthoDB" id="5979581at2759"/>
<protein>
    <recommendedName>
        <fullName evidence="8">Protein kinase domain-containing protein</fullName>
    </recommendedName>
</protein>
<dbReference type="SUPFAM" id="SSF56112">
    <property type="entry name" value="Protein kinase-like (PK-like)"/>
    <property type="match status" value="1"/>
</dbReference>
<dbReference type="PANTHER" id="PTHR11909">
    <property type="entry name" value="CASEIN KINASE-RELATED"/>
    <property type="match status" value="1"/>
</dbReference>
<dbReference type="AlphaFoldDB" id="A0A811LHN5"/>
<comment type="caution">
    <text evidence="9">The sequence shown here is derived from an EMBL/GenBank/DDBJ whole genome shotgun (WGS) entry which is preliminary data.</text>
</comment>
<name>A0A811LHN5_9BILA</name>
<dbReference type="GO" id="GO:0005524">
    <property type="term" value="F:ATP binding"/>
    <property type="evidence" value="ECO:0007669"/>
    <property type="project" value="UniProtKB-KW"/>
</dbReference>
<dbReference type="EMBL" id="CAJFCW020000006">
    <property type="protein sequence ID" value="CAG9123461.1"/>
    <property type="molecule type" value="Genomic_DNA"/>
</dbReference>
<dbReference type="GO" id="GO:0015630">
    <property type="term" value="C:microtubule cytoskeleton"/>
    <property type="evidence" value="ECO:0007669"/>
    <property type="project" value="UniProtKB-ARBA"/>
</dbReference>
<evidence type="ECO:0000256" key="6">
    <source>
        <dbReference type="ARBA" id="ARBA00061588"/>
    </source>
</evidence>
<keyword evidence="2" id="KW-0808">Transferase</keyword>
<gene>
    <name evidence="9" type="ORF">BOKJ2_LOCUS12276</name>
</gene>
<dbReference type="InterPro" id="IPR011009">
    <property type="entry name" value="Kinase-like_dom_sf"/>
</dbReference>
<sequence length="371" mass="42493">MPRHHDDAGPIELPQGKVVGKRWKIVDKLGEGGCGAVYLVEDHKNGAKAAMKAESNFVAGGSVLKLEVQVLKRMVGRKYVAQLIAAGKKEKYSYMVMTLFGPSLSRLFKQCKKQFSVSTQVRLGVQILYGLKQIHEAGYIHRDIKPANLAVGRRGRESRILHVLDFGLSREYVARNSNGTVEMRRPRENCLFRGTTKYCSIRTHERYEQGRSDDLYSMMYVLCEMRKSLPWDRLRDKHEIGRMKTSTDVDTLLADSPKEYKKIFDHLNETKYEQRPDYAMIYKTFAQVITDKGFKFEEPYDWESLPENQLTPSEEKKNIPTLNEDASIDKTKTKDSTAKSEEKSSDKAKPITNGVMALFPPEEFEKNELGF</sequence>
<evidence type="ECO:0000256" key="2">
    <source>
        <dbReference type="ARBA" id="ARBA00022679"/>
    </source>
</evidence>
<evidence type="ECO:0000256" key="7">
    <source>
        <dbReference type="SAM" id="MobiDB-lite"/>
    </source>
</evidence>
<dbReference type="Proteomes" id="UP000783686">
    <property type="component" value="Unassembled WGS sequence"/>
</dbReference>
<evidence type="ECO:0000313" key="10">
    <source>
        <dbReference type="Proteomes" id="UP000614601"/>
    </source>
</evidence>
<dbReference type="InterPro" id="IPR050235">
    <property type="entry name" value="CK1_Ser-Thr_kinase"/>
</dbReference>
<keyword evidence="5" id="KW-0067">ATP-binding</keyword>
<comment type="similarity">
    <text evidence="6">Belongs to the protein kinase superfamily. CK1 Ser/Thr protein kinase family.</text>
</comment>
<keyword evidence="3" id="KW-0547">Nucleotide-binding</keyword>
<evidence type="ECO:0000256" key="3">
    <source>
        <dbReference type="ARBA" id="ARBA00022741"/>
    </source>
</evidence>
<evidence type="ECO:0000256" key="5">
    <source>
        <dbReference type="ARBA" id="ARBA00022840"/>
    </source>
</evidence>
<dbReference type="SMART" id="SM00220">
    <property type="entry name" value="S_TKc"/>
    <property type="match status" value="1"/>
</dbReference>
<accession>A0A811LHN5</accession>
<dbReference type="GO" id="GO:0004674">
    <property type="term" value="F:protein serine/threonine kinase activity"/>
    <property type="evidence" value="ECO:0007669"/>
    <property type="project" value="UniProtKB-KW"/>
</dbReference>
<proteinExistence type="inferred from homology"/>
<dbReference type="InterPro" id="IPR000719">
    <property type="entry name" value="Prot_kinase_dom"/>
</dbReference>
<dbReference type="FunFam" id="3.30.200.20:FF:000358">
    <property type="entry name" value="Tau tubulin kinase 2b"/>
    <property type="match status" value="1"/>
</dbReference>
<evidence type="ECO:0000259" key="8">
    <source>
        <dbReference type="PROSITE" id="PS50011"/>
    </source>
</evidence>
<dbReference type="EMBL" id="CAJFDH010000006">
    <property type="protein sequence ID" value="CAD5227644.1"/>
    <property type="molecule type" value="Genomic_DNA"/>
</dbReference>